<feature type="coiled-coil region" evidence="1">
    <location>
        <begin position="186"/>
        <end position="213"/>
    </location>
</feature>
<evidence type="ECO:0000259" key="2">
    <source>
        <dbReference type="Pfam" id="PF13476"/>
    </source>
</evidence>
<keyword evidence="1" id="KW-0175">Coiled coil</keyword>
<dbReference type="RefSeq" id="WP_382387057.1">
    <property type="nucleotide sequence ID" value="NZ_JBHLWI010000022.1"/>
</dbReference>
<gene>
    <name evidence="3" type="ORF">ACFFIP_07910</name>
</gene>
<dbReference type="SUPFAM" id="SSF75712">
    <property type="entry name" value="Rad50 coiled-coil Zn hook"/>
    <property type="match status" value="1"/>
</dbReference>
<dbReference type="EMBL" id="JBHLWI010000022">
    <property type="protein sequence ID" value="MFC0262606.1"/>
    <property type="molecule type" value="Genomic_DNA"/>
</dbReference>
<feature type="coiled-coil region" evidence="1">
    <location>
        <begin position="709"/>
        <end position="736"/>
    </location>
</feature>
<dbReference type="PANTHER" id="PTHR32114:SF2">
    <property type="entry name" value="ABC TRANSPORTER ABCH.3"/>
    <property type="match status" value="1"/>
</dbReference>
<sequence length="1010" mass="116615">MIPLKLEIEGLYSYKEKQLIDFTQLTAAGLFGIFGAVGSGKSSILEAILLALYGSTERLSDRGEKNSMLNLQSEALLISFEFLSGKNNSQTFIARYSAKRNPKNFEDVKPAEHTFYKKAGSQLEPISERAEEILGMKKEHFKQTVIIPQGKFREFIDLTPGPRAEMMKELFGLERFDLAAKTGSLLKASREEKIRLETQLQALEEISVDLLKEKEVFLAETQKAALEQKSGLEEVETHYKNQEVLKDKHREWQNFQSEWHKLEAKRPEIENKKSEWKDFLKAKTYLKPVWEQLQDQIKDAEKFEVSIKNCQNFKLTYAEEIEKHENELQELKEKAEQKSVREAKIRDLQKVIEIKGLQMELQYLEKSKETLEPAVSNRRNVLQQITQKIQALEQTLENLGTTDSSLLAEWKSKAKEWRQEVVQVQKKQVEKTAFLAEMSNLEVKTRALLEALPKSYSDFENALIGHKKQLQVLEEEKEKLSQKSGLSAHVHLLEEGKACPLCGSFSHPAPLQAEKENKILIKAQLEIKNLRDQIEQLQNQGQKFREYNIHLHNLRNQKDKLAEEMELSENHLDQLKRHLALQGISSQEELSDKISQADAAYHKKEETLSQLKILRAKWESERILLEEEENKFRAAEQELISIRSKVLSKKEEIKDQVFSQGFYTKAKEEIQLTIHKVEQDIQETAFKLEGKLKVLQETRTKEATNLANLKTYQQNLESCLAKTKELELNFNKLKIEHGFPDEHALIALFNHSLDADKVDAEIRQFEDRSLLVKSKIKDLEALKGVTEFKEQEFIKIQETLKEQKIQFAEIQKTQALLEQEIKSVQTKINEKQILLKAFGQVENRESNLKELDRLFKGSGFVKYVSSIYLKELCNTANTRFMKLTKNSLSLEIDDNNTFWVIDYLNGGKKRLLKTLSGGQTFQASLCLALALAEKVKTLNQADQSFFFLDEGFGALDKNSLRVVFETLKSLRHENRIVGIISHVEELQQEIVVYAQVELDQEKGSQVSYSF</sequence>
<dbReference type="InterPro" id="IPR027417">
    <property type="entry name" value="P-loop_NTPase"/>
</dbReference>
<keyword evidence="4" id="KW-1185">Reference proteome</keyword>
<feature type="coiled-coil region" evidence="1">
    <location>
        <begin position="513"/>
        <end position="645"/>
    </location>
</feature>
<dbReference type="PANTHER" id="PTHR32114">
    <property type="entry name" value="ABC TRANSPORTER ABCH.3"/>
    <property type="match status" value="1"/>
</dbReference>
<dbReference type="Proteomes" id="UP001589797">
    <property type="component" value="Unassembled WGS sequence"/>
</dbReference>
<proteinExistence type="predicted"/>
<name>A0ABV6FS80_9BACT</name>
<evidence type="ECO:0000313" key="4">
    <source>
        <dbReference type="Proteomes" id="UP001589797"/>
    </source>
</evidence>
<dbReference type="Pfam" id="PF13558">
    <property type="entry name" value="SbcC_Walker_B"/>
    <property type="match status" value="1"/>
</dbReference>
<feature type="domain" description="Rad50/SbcC-type AAA" evidence="2">
    <location>
        <begin position="5"/>
        <end position="236"/>
    </location>
</feature>
<reference evidence="3 4" key="1">
    <citation type="submission" date="2024-09" db="EMBL/GenBank/DDBJ databases">
        <authorList>
            <person name="Sun Q."/>
            <person name="Mori K."/>
        </authorList>
    </citation>
    <scope>NUCLEOTIDE SEQUENCE [LARGE SCALE GENOMIC DNA]</scope>
    <source>
        <strain evidence="3 4">CCM 7650</strain>
    </source>
</reference>
<feature type="coiled-coil region" evidence="1">
    <location>
        <begin position="456"/>
        <end position="483"/>
    </location>
</feature>
<accession>A0ABV6FS80</accession>
<dbReference type="InterPro" id="IPR038729">
    <property type="entry name" value="Rad50/SbcC_AAA"/>
</dbReference>
<feature type="coiled-coil region" evidence="1">
    <location>
        <begin position="375"/>
        <end position="427"/>
    </location>
</feature>
<dbReference type="Pfam" id="PF13476">
    <property type="entry name" value="AAA_23"/>
    <property type="match status" value="1"/>
</dbReference>
<feature type="coiled-coil region" evidence="1">
    <location>
        <begin position="314"/>
        <end position="341"/>
    </location>
</feature>
<organism evidence="3 4">
    <name type="scientific">Fontibacter flavus</name>
    <dbReference type="NCBI Taxonomy" id="654838"/>
    <lineage>
        <taxon>Bacteria</taxon>
        <taxon>Pseudomonadati</taxon>
        <taxon>Bacteroidota</taxon>
        <taxon>Cytophagia</taxon>
        <taxon>Cytophagales</taxon>
        <taxon>Cyclobacteriaceae</taxon>
        <taxon>Fontibacter</taxon>
    </lineage>
</organism>
<dbReference type="Gene3D" id="3.40.50.300">
    <property type="entry name" value="P-loop containing nucleotide triphosphate hydrolases"/>
    <property type="match status" value="2"/>
</dbReference>
<dbReference type="SUPFAM" id="SSF52540">
    <property type="entry name" value="P-loop containing nucleoside triphosphate hydrolases"/>
    <property type="match status" value="1"/>
</dbReference>
<evidence type="ECO:0000256" key="1">
    <source>
        <dbReference type="SAM" id="Coils"/>
    </source>
</evidence>
<evidence type="ECO:0000313" key="3">
    <source>
        <dbReference type="EMBL" id="MFC0262606.1"/>
    </source>
</evidence>
<comment type="caution">
    <text evidence="3">The sequence shown here is derived from an EMBL/GenBank/DDBJ whole genome shotgun (WGS) entry which is preliminary data.</text>
</comment>
<protein>
    <submittedName>
        <fullName evidence="3">AAA family ATPase</fullName>
    </submittedName>
</protein>